<organism evidence="5 6">
    <name type="scientific">Marinobacterium maritimum</name>
    <dbReference type="NCBI Taxonomy" id="500162"/>
    <lineage>
        <taxon>Bacteria</taxon>
        <taxon>Pseudomonadati</taxon>
        <taxon>Pseudomonadota</taxon>
        <taxon>Gammaproteobacteria</taxon>
        <taxon>Oceanospirillales</taxon>
        <taxon>Oceanospirillaceae</taxon>
        <taxon>Marinobacterium</taxon>
    </lineage>
</organism>
<dbReference type="RefSeq" id="WP_343808065.1">
    <property type="nucleotide sequence ID" value="NZ_BAAAET010000005.1"/>
</dbReference>
<dbReference type="InterPro" id="IPR001610">
    <property type="entry name" value="PAC"/>
</dbReference>
<dbReference type="PROSITE" id="PS50113">
    <property type="entry name" value="PAC"/>
    <property type="match status" value="3"/>
</dbReference>
<dbReference type="Pfam" id="PF13185">
    <property type="entry name" value="GAF_2"/>
    <property type="match status" value="1"/>
</dbReference>
<dbReference type="InterPro" id="IPR052155">
    <property type="entry name" value="Biofilm_reg_signaling"/>
</dbReference>
<feature type="domain" description="PAS" evidence="1">
    <location>
        <begin position="36"/>
        <end position="107"/>
    </location>
</feature>
<protein>
    <recommendedName>
        <fullName evidence="7">PAS domain S-box-containing protein/diguanylate cyclase (GGDEF) domain-containing protein</fullName>
    </recommendedName>
</protein>
<dbReference type="PANTHER" id="PTHR44757">
    <property type="entry name" value="DIGUANYLATE CYCLASE DGCP"/>
    <property type="match status" value="1"/>
</dbReference>
<name>A0ABP3TGB0_9GAMM</name>
<evidence type="ECO:0000259" key="3">
    <source>
        <dbReference type="PROSITE" id="PS50883"/>
    </source>
</evidence>
<reference evidence="6" key="1">
    <citation type="journal article" date="2019" name="Int. J. Syst. Evol. Microbiol.">
        <title>The Global Catalogue of Microorganisms (GCM) 10K type strain sequencing project: providing services to taxonomists for standard genome sequencing and annotation.</title>
        <authorList>
            <consortium name="The Broad Institute Genomics Platform"/>
            <consortium name="The Broad Institute Genome Sequencing Center for Infectious Disease"/>
            <person name="Wu L."/>
            <person name="Ma J."/>
        </authorList>
    </citation>
    <scope>NUCLEOTIDE SEQUENCE [LARGE SCALE GENOMIC DNA]</scope>
    <source>
        <strain evidence="6">JCM 15134</strain>
    </source>
</reference>
<comment type="caution">
    <text evidence="5">The sequence shown here is derived from an EMBL/GenBank/DDBJ whole genome shotgun (WGS) entry which is preliminary data.</text>
</comment>
<dbReference type="Gene3D" id="3.20.20.450">
    <property type="entry name" value="EAL domain"/>
    <property type="match status" value="1"/>
</dbReference>
<dbReference type="Pfam" id="PF08447">
    <property type="entry name" value="PAS_3"/>
    <property type="match status" value="2"/>
</dbReference>
<dbReference type="InterPro" id="IPR000014">
    <property type="entry name" value="PAS"/>
</dbReference>
<dbReference type="SMART" id="SM00065">
    <property type="entry name" value="GAF"/>
    <property type="match status" value="1"/>
</dbReference>
<dbReference type="InterPro" id="IPR000700">
    <property type="entry name" value="PAS-assoc_C"/>
</dbReference>
<dbReference type="CDD" id="cd00130">
    <property type="entry name" value="PAS"/>
    <property type="match status" value="5"/>
</dbReference>
<dbReference type="SMART" id="SM00267">
    <property type="entry name" value="GGDEF"/>
    <property type="match status" value="1"/>
</dbReference>
<dbReference type="InterPro" id="IPR043128">
    <property type="entry name" value="Rev_trsase/Diguanyl_cyclase"/>
</dbReference>
<dbReference type="SUPFAM" id="SSF141868">
    <property type="entry name" value="EAL domain-like"/>
    <property type="match status" value="1"/>
</dbReference>
<dbReference type="EMBL" id="BAAAET010000005">
    <property type="protein sequence ID" value="GAA0700023.1"/>
    <property type="molecule type" value="Genomic_DNA"/>
</dbReference>
<feature type="domain" description="EAL" evidence="3">
    <location>
        <begin position="1004"/>
        <end position="1259"/>
    </location>
</feature>
<dbReference type="InterPro" id="IPR029016">
    <property type="entry name" value="GAF-like_dom_sf"/>
</dbReference>
<dbReference type="InterPro" id="IPR003018">
    <property type="entry name" value="GAF"/>
</dbReference>
<evidence type="ECO:0000259" key="2">
    <source>
        <dbReference type="PROSITE" id="PS50113"/>
    </source>
</evidence>
<evidence type="ECO:0000259" key="4">
    <source>
        <dbReference type="PROSITE" id="PS50887"/>
    </source>
</evidence>
<dbReference type="NCBIfam" id="TIGR00254">
    <property type="entry name" value="GGDEF"/>
    <property type="match status" value="1"/>
</dbReference>
<dbReference type="InterPro" id="IPR013655">
    <property type="entry name" value="PAS_fold_3"/>
</dbReference>
<gene>
    <name evidence="5" type="ORF">GCM10009104_31100</name>
</gene>
<evidence type="ECO:0000259" key="1">
    <source>
        <dbReference type="PROSITE" id="PS50112"/>
    </source>
</evidence>
<evidence type="ECO:0008006" key="7">
    <source>
        <dbReference type="Google" id="ProtNLM"/>
    </source>
</evidence>
<dbReference type="SMART" id="SM00052">
    <property type="entry name" value="EAL"/>
    <property type="match status" value="1"/>
</dbReference>
<dbReference type="NCBIfam" id="TIGR00229">
    <property type="entry name" value="sensory_box"/>
    <property type="match status" value="3"/>
</dbReference>
<dbReference type="PANTHER" id="PTHR44757:SF2">
    <property type="entry name" value="BIOFILM ARCHITECTURE MAINTENANCE PROTEIN MBAA"/>
    <property type="match status" value="1"/>
</dbReference>
<accession>A0ABP3TGB0</accession>
<dbReference type="Pfam" id="PF00989">
    <property type="entry name" value="PAS"/>
    <property type="match status" value="1"/>
</dbReference>
<dbReference type="InterPro" id="IPR029787">
    <property type="entry name" value="Nucleotide_cyclase"/>
</dbReference>
<dbReference type="CDD" id="cd01949">
    <property type="entry name" value="GGDEF"/>
    <property type="match status" value="1"/>
</dbReference>
<dbReference type="PROSITE" id="PS50887">
    <property type="entry name" value="GGDEF"/>
    <property type="match status" value="1"/>
</dbReference>
<dbReference type="Pfam" id="PF00563">
    <property type="entry name" value="EAL"/>
    <property type="match status" value="1"/>
</dbReference>
<feature type="domain" description="GGDEF" evidence="4">
    <location>
        <begin position="862"/>
        <end position="995"/>
    </location>
</feature>
<proteinExistence type="predicted"/>
<sequence>MIISDETQQSASGSEDSSSVGKHLAKSLGHLVTSTTDGALQVLLSAIPDLIWLKDPDGVYLFCNPSFERFFGAGQDDILGKTDYDFVERELADFFREHDLKSVEKGEPSINEEWLTFAEDGYQGLFETIKTPIFDQNGAYIGVLGIARDITKLHDTQAKLRERQTLLETLVSLAGSAIALIDPHTGRFIEFNEAAHRNLGYSREAFAKLTVADIEGALSPEKIREHFRLMLEQGGLRFDTRHRHRDGHLIDMMVNTSLVELQGRTYIESLWTDITAIKQAERELRQREKMLARTERLAHLGSWEWDLATDVVTWSDELFQLLQIDPAEGAPTFAEQEQLGLYHAEDFQRLKAVVAHAQATGQPYEIELRTIRANGEFGVCIAHGECEYDEDGQVSRLTGYLRDITSQRQAEQAMRDSETQLARAQQVAHVGSWSIDVPSGQLIWSDETYRIFGMEVGEPLHYDIFLQHIHPDDAARVDLAWKQALAGAPYDVIHRIIVHGRVKWVQERAELETGADGALRHAVGTVQDITQQWREHTLLETSTETLRLLAEGGSLKDALDIVIRGVEAIDPDMIVSVMLQEDEGRRVRLGAGPSLPQAYAEALLGVKTGADITVFEALVSSGQAVFIEDIECDRRWRNLAPLALSCGLRACWSLPICSSTGRGLGAFVVYYREPGLPDSENQRLIEQVGTLVRQVIEQVRAQEALRLSARVIEHSHSAIIVTDAKGVIVAVNPAFTEVTGYSEEEAIGRNPNFLQSGRQSESFYRSFWKSLKRDGYWRGELWNRRKDGSYFAQWLTASAVRDELGNITQFIGISDDITDNKAATARIEFLAYHDPLTELPNRQLARDRLEQAMARTRREEDGHFALLFVDLDQFKGINDALGHTVGDGLIRAAAERLQESVRETDTVSRQGGDEFLIMLTGDVEMHTVSRVCSKLLAALSRPFNVDGHTLSVSASIGVSMYPDDGEDFDTLMKKADMAMYSAKDAGRNTFRFFAEKMNADVMDRILVRNGLLRALEHNEFVLHYQPQVDLNSGQVVGVEALVRWQHPDIGLVPPDRFIPVAESSGLIVEMGRWVLREACRQLRVWREMIGCDDMIMAVNISVLQFTRGNLEEAVVEALRESGIPPSMLELELTESVLLKEAEQALEVMNRLRALGVKMSIDDFGTGYSSLSYLKQLPVDKLKIDRSFVKDVTVDADDAAIAHAVISLAHILGLHVIAEGVENEEQLDFLRTRNCDQYQGYLFSRPLPAETCEKLLLKASAQERR</sequence>
<dbReference type="SUPFAM" id="SSF55781">
    <property type="entry name" value="GAF domain-like"/>
    <property type="match status" value="1"/>
</dbReference>
<dbReference type="CDD" id="cd01948">
    <property type="entry name" value="EAL"/>
    <property type="match status" value="1"/>
</dbReference>
<dbReference type="SUPFAM" id="SSF55785">
    <property type="entry name" value="PYP-like sensor domain (PAS domain)"/>
    <property type="match status" value="5"/>
</dbReference>
<dbReference type="Pfam" id="PF00990">
    <property type="entry name" value="GGDEF"/>
    <property type="match status" value="1"/>
</dbReference>
<dbReference type="Pfam" id="PF08448">
    <property type="entry name" value="PAS_4"/>
    <property type="match status" value="1"/>
</dbReference>
<feature type="domain" description="PAS" evidence="1">
    <location>
        <begin position="704"/>
        <end position="750"/>
    </location>
</feature>
<dbReference type="InterPro" id="IPR000160">
    <property type="entry name" value="GGDEF_dom"/>
</dbReference>
<dbReference type="Gene3D" id="3.30.70.270">
    <property type="match status" value="1"/>
</dbReference>
<dbReference type="SMART" id="SM00086">
    <property type="entry name" value="PAC"/>
    <property type="match status" value="5"/>
</dbReference>
<dbReference type="Proteomes" id="UP001499915">
    <property type="component" value="Unassembled WGS sequence"/>
</dbReference>
<feature type="domain" description="PAC" evidence="2">
    <location>
        <begin position="110"/>
        <end position="162"/>
    </location>
</feature>
<feature type="domain" description="PAC" evidence="2">
    <location>
        <begin position="777"/>
        <end position="829"/>
    </location>
</feature>
<dbReference type="InterPro" id="IPR013767">
    <property type="entry name" value="PAS_fold"/>
</dbReference>
<dbReference type="SMART" id="SM00091">
    <property type="entry name" value="PAS"/>
    <property type="match status" value="5"/>
</dbReference>
<dbReference type="InterPro" id="IPR001633">
    <property type="entry name" value="EAL_dom"/>
</dbReference>
<dbReference type="Gene3D" id="3.30.450.20">
    <property type="entry name" value="PAS domain"/>
    <property type="match status" value="5"/>
</dbReference>
<dbReference type="InterPro" id="IPR035965">
    <property type="entry name" value="PAS-like_dom_sf"/>
</dbReference>
<dbReference type="PROSITE" id="PS50883">
    <property type="entry name" value="EAL"/>
    <property type="match status" value="1"/>
</dbReference>
<feature type="domain" description="PAC" evidence="2">
    <location>
        <begin position="364"/>
        <end position="416"/>
    </location>
</feature>
<dbReference type="Gene3D" id="2.10.70.100">
    <property type="match status" value="2"/>
</dbReference>
<keyword evidence="6" id="KW-1185">Reference proteome</keyword>
<evidence type="ECO:0000313" key="6">
    <source>
        <dbReference type="Proteomes" id="UP001499915"/>
    </source>
</evidence>
<dbReference type="InterPro" id="IPR035919">
    <property type="entry name" value="EAL_sf"/>
</dbReference>
<feature type="domain" description="PAS" evidence="1">
    <location>
        <begin position="417"/>
        <end position="488"/>
    </location>
</feature>
<dbReference type="Gene3D" id="3.30.450.40">
    <property type="match status" value="1"/>
</dbReference>
<dbReference type="Pfam" id="PF13426">
    <property type="entry name" value="PAS_9"/>
    <property type="match status" value="1"/>
</dbReference>
<dbReference type="InterPro" id="IPR013656">
    <property type="entry name" value="PAS_4"/>
</dbReference>
<dbReference type="PROSITE" id="PS50112">
    <property type="entry name" value="PAS"/>
    <property type="match status" value="3"/>
</dbReference>
<evidence type="ECO:0000313" key="5">
    <source>
        <dbReference type="EMBL" id="GAA0700023.1"/>
    </source>
</evidence>
<dbReference type="SUPFAM" id="SSF55073">
    <property type="entry name" value="Nucleotide cyclase"/>
    <property type="match status" value="1"/>
</dbReference>